<dbReference type="Pfam" id="PF13376">
    <property type="entry name" value="OmdA"/>
    <property type="match status" value="1"/>
</dbReference>
<dbReference type="EMBL" id="WUEK01000011">
    <property type="protein sequence ID" value="MXG91315.1"/>
    <property type="molecule type" value="Genomic_DNA"/>
</dbReference>
<dbReference type="AlphaFoldDB" id="A0A6L7F1J8"/>
<proteinExistence type="predicted"/>
<feature type="compositionally biased region" description="Basic residues" evidence="1">
    <location>
        <begin position="1"/>
        <end position="11"/>
    </location>
</feature>
<keyword evidence="3" id="KW-1185">Reference proteome</keyword>
<organism evidence="2 3">
    <name type="scientific">Nocardioides flavescens</name>
    <dbReference type="NCBI Taxonomy" id="2691959"/>
    <lineage>
        <taxon>Bacteria</taxon>
        <taxon>Bacillati</taxon>
        <taxon>Actinomycetota</taxon>
        <taxon>Actinomycetes</taxon>
        <taxon>Propionibacteriales</taxon>
        <taxon>Nocardioidaceae</taxon>
        <taxon>Nocardioides</taxon>
    </lineage>
</organism>
<protein>
    <submittedName>
        <fullName evidence="2">DUF1905 domain-containing protein</fullName>
    </submittedName>
</protein>
<evidence type="ECO:0000313" key="3">
    <source>
        <dbReference type="Proteomes" id="UP000473325"/>
    </source>
</evidence>
<dbReference type="SUPFAM" id="SSF141694">
    <property type="entry name" value="AF2212/PG0164-like"/>
    <property type="match status" value="1"/>
</dbReference>
<sequence length="186" mass="19854">MLASHSRRKCGSRSGRVSANWLRRSTTRPVSPTQICARVPPVELRLELEATGGTTTGFRVPDDVVEALGAGRRPKVVATVGGHTWRSSIARMGDAFWPGMSRAEREAAGVAAGDVLDLVVEVDAAPRTVEVPDDLAERLAADPSLAAAWAALAPSRQKEAARQLTEAKKPETRARRLEKIVADLGG</sequence>
<accession>A0A6L7F1J8</accession>
<feature type="region of interest" description="Disordered" evidence="1">
    <location>
        <begin position="1"/>
        <end position="25"/>
    </location>
</feature>
<reference evidence="2 3" key="1">
    <citation type="submission" date="2019-12" db="EMBL/GenBank/DDBJ databases">
        <authorList>
            <person name="Kun Z."/>
        </authorList>
    </citation>
    <scope>NUCLEOTIDE SEQUENCE [LARGE SCALE GENOMIC DNA]</scope>
    <source>
        <strain evidence="2 3">YIM 123512</strain>
    </source>
</reference>
<gene>
    <name evidence="2" type="ORF">GRQ65_17340</name>
</gene>
<dbReference type="InterPro" id="IPR037079">
    <property type="entry name" value="AF2212/PG0164-like_sf"/>
</dbReference>
<dbReference type="Pfam" id="PF08922">
    <property type="entry name" value="DUF1905"/>
    <property type="match status" value="1"/>
</dbReference>
<evidence type="ECO:0000313" key="2">
    <source>
        <dbReference type="EMBL" id="MXG91315.1"/>
    </source>
</evidence>
<dbReference type="Gene3D" id="2.40.30.100">
    <property type="entry name" value="AF2212/PG0164-like"/>
    <property type="match status" value="1"/>
</dbReference>
<dbReference type="Proteomes" id="UP000473325">
    <property type="component" value="Unassembled WGS sequence"/>
</dbReference>
<dbReference type="InterPro" id="IPR015018">
    <property type="entry name" value="DUF1905"/>
</dbReference>
<comment type="caution">
    <text evidence="2">The sequence shown here is derived from an EMBL/GenBank/DDBJ whole genome shotgun (WGS) entry which is preliminary data.</text>
</comment>
<evidence type="ECO:0000256" key="1">
    <source>
        <dbReference type="SAM" id="MobiDB-lite"/>
    </source>
</evidence>
<name>A0A6L7F1J8_9ACTN</name>